<feature type="chain" id="PRO_5002842447" evidence="1">
    <location>
        <begin position="21"/>
        <end position="162"/>
    </location>
</feature>
<proteinExistence type="predicted"/>
<dbReference type="OrthoDB" id="342233at2759"/>
<sequence length="162" mass="18472">MMKYNIWVLFTITFVIPALSLEVDAYKNVFISSNGNVEVDNPKLSSIHLIRSNQLDDQLKFWDSKNIHFSIDSKDLIHLPASLRSGSSLDNSNRGSFVIYDTNDYPFACLCDKQEYEHWKESGNSSAKVQCANYISTSIFNQQDLSYCDPTNIAASDNLNYY</sequence>
<accession>B6AH68</accession>
<keyword evidence="1" id="KW-0732">Signal</keyword>
<dbReference type="EMBL" id="DS989733">
    <property type="protein sequence ID" value="EEA07559.1"/>
    <property type="molecule type" value="Genomic_DNA"/>
</dbReference>
<name>B6AH68_CRYMR</name>
<dbReference type="RefSeq" id="XP_002141908.1">
    <property type="nucleotide sequence ID" value="XM_002141872.1"/>
</dbReference>
<dbReference type="Proteomes" id="UP000001460">
    <property type="component" value="Unassembled WGS sequence"/>
</dbReference>
<feature type="signal peptide" evidence="1">
    <location>
        <begin position="1"/>
        <end position="20"/>
    </location>
</feature>
<dbReference type="AlphaFoldDB" id="B6AH68"/>
<keyword evidence="3" id="KW-1185">Reference proteome</keyword>
<evidence type="ECO:0000256" key="1">
    <source>
        <dbReference type="SAM" id="SignalP"/>
    </source>
</evidence>
<dbReference type="VEuPathDB" id="CryptoDB:CMU_037330"/>
<evidence type="ECO:0000313" key="2">
    <source>
        <dbReference type="EMBL" id="EEA07559.1"/>
    </source>
</evidence>
<gene>
    <name evidence="2" type="ORF">CMU_037330</name>
</gene>
<dbReference type="GeneID" id="6996984"/>
<reference evidence="2" key="1">
    <citation type="submission" date="2008-06" db="EMBL/GenBank/DDBJ databases">
        <authorList>
            <person name="Lorenzi H."/>
            <person name="Inman J."/>
            <person name="Miller J."/>
            <person name="Schobel S."/>
            <person name="Amedeo P."/>
            <person name="Caler E.V."/>
            <person name="da Silva J."/>
        </authorList>
    </citation>
    <scope>NUCLEOTIDE SEQUENCE [LARGE SCALE GENOMIC DNA]</scope>
    <source>
        <strain evidence="2">RN66</strain>
    </source>
</reference>
<organism evidence="2 3">
    <name type="scientific">Cryptosporidium muris (strain RN66)</name>
    <dbReference type="NCBI Taxonomy" id="441375"/>
    <lineage>
        <taxon>Eukaryota</taxon>
        <taxon>Sar</taxon>
        <taxon>Alveolata</taxon>
        <taxon>Apicomplexa</taxon>
        <taxon>Conoidasida</taxon>
        <taxon>Coccidia</taxon>
        <taxon>Eucoccidiorida</taxon>
        <taxon>Eimeriorina</taxon>
        <taxon>Cryptosporidiidae</taxon>
        <taxon>Cryptosporidium</taxon>
    </lineage>
</organism>
<protein>
    <submittedName>
        <fullName evidence="2">Uncharacterized protein</fullName>
    </submittedName>
</protein>
<evidence type="ECO:0000313" key="3">
    <source>
        <dbReference type="Proteomes" id="UP000001460"/>
    </source>
</evidence>